<evidence type="ECO:0000256" key="4">
    <source>
        <dbReference type="ARBA" id="ARBA00023284"/>
    </source>
</evidence>
<dbReference type="InterPro" id="IPR036249">
    <property type="entry name" value="Thioredoxin-like_sf"/>
</dbReference>
<name>A0A8T0IKF5_CERPU</name>
<dbReference type="GO" id="GO:0005737">
    <property type="term" value="C:cytoplasm"/>
    <property type="evidence" value="ECO:0007669"/>
    <property type="project" value="TreeGrafter"/>
</dbReference>
<evidence type="ECO:0000313" key="7">
    <source>
        <dbReference type="Proteomes" id="UP000822688"/>
    </source>
</evidence>
<dbReference type="GO" id="GO:0015035">
    <property type="term" value="F:protein-disulfide reductase activity"/>
    <property type="evidence" value="ECO:0007669"/>
    <property type="project" value="TreeGrafter"/>
</dbReference>
<dbReference type="Gene3D" id="3.40.30.10">
    <property type="entry name" value="Glutaredoxin"/>
    <property type="match status" value="1"/>
</dbReference>
<proteinExistence type="predicted"/>
<dbReference type="Proteomes" id="UP000822688">
    <property type="component" value="Chromosome 3"/>
</dbReference>
<evidence type="ECO:0000256" key="1">
    <source>
        <dbReference type="ARBA" id="ARBA00022448"/>
    </source>
</evidence>
<comment type="caution">
    <text evidence="6">The sequence shown here is derived from an EMBL/GenBank/DDBJ whole genome shotgun (WGS) entry which is preliminary data.</text>
</comment>
<dbReference type="PROSITE" id="PS51352">
    <property type="entry name" value="THIOREDOXIN_2"/>
    <property type="match status" value="1"/>
</dbReference>
<dbReference type="InterPro" id="IPR013766">
    <property type="entry name" value="Thioredoxin_domain"/>
</dbReference>
<dbReference type="FunFam" id="3.40.30.10:FF:000001">
    <property type="entry name" value="Thioredoxin"/>
    <property type="match status" value="1"/>
</dbReference>
<keyword evidence="7" id="KW-1185">Reference proteome</keyword>
<evidence type="ECO:0000256" key="2">
    <source>
        <dbReference type="ARBA" id="ARBA00022982"/>
    </source>
</evidence>
<accession>A0A8T0IKF5</accession>
<dbReference type="PROSITE" id="PS00194">
    <property type="entry name" value="THIOREDOXIN_1"/>
    <property type="match status" value="1"/>
</dbReference>
<dbReference type="AlphaFoldDB" id="A0A8T0IKF5"/>
<dbReference type="PANTHER" id="PTHR45663:SF22">
    <property type="entry name" value="THIOREDOXIN X, CHLOROPLASTIC"/>
    <property type="match status" value="1"/>
</dbReference>
<feature type="domain" description="Thioredoxin" evidence="5">
    <location>
        <begin position="63"/>
        <end position="175"/>
    </location>
</feature>
<keyword evidence="2" id="KW-0249">Electron transport</keyword>
<keyword evidence="3" id="KW-1015">Disulfide bond</keyword>
<evidence type="ECO:0000259" key="5">
    <source>
        <dbReference type="PROSITE" id="PS51352"/>
    </source>
</evidence>
<evidence type="ECO:0000256" key="3">
    <source>
        <dbReference type="ARBA" id="ARBA00023157"/>
    </source>
</evidence>
<dbReference type="SUPFAM" id="SSF52833">
    <property type="entry name" value="Thioredoxin-like"/>
    <property type="match status" value="1"/>
</dbReference>
<dbReference type="InterPro" id="IPR017937">
    <property type="entry name" value="Thioredoxin_CS"/>
</dbReference>
<dbReference type="CDD" id="cd02947">
    <property type="entry name" value="TRX_family"/>
    <property type="match status" value="1"/>
</dbReference>
<gene>
    <name evidence="6" type="ORF">KC19_3G197400</name>
</gene>
<protein>
    <recommendedName>
        <fullName evidence="5">Thioredoxin domain-containing protein</fullName>
    </recommendedName>
</protein>
<evidence type="ECO:0000313" key="6">
    <source>
        <dbReference type="EMBL" id="KAG0584260.1"/>
    </source>
</evidence>
<reference evidence="6" key="1">
    <citation type="submission" date="2020-06" db="EMBL/GenBank/DDBJ databases">
        <title>WGS assembly of Ceratodon purpureus strain R40.</title>
        <authorList>
            <person name="Carey S.B."/>
            <person name="Jenkins J."/>
            <person name="Shu S."/>
            <person name="Lovell J.T."/>
            <person name="Sreedasyam A."/>
            <person name="Maumus F."/>
            <person name="Tiley G.P."/>
            <person name="Fernandez-Pozo N."/>
            <person name="Barry K."/>
            <person name="Chen C."/>
            <person name="Wang M."/>
            <person name="Lipzen A."/>
            <person name="Daum C."/>
            <person name="Saski C.A."/>
            <person name="Payton A.C."/>
            <person name="Mcbreen J.C."/>
            <person name="Conrad R.E."/>
            <person name="Kollar L.M."/>
            <person name="Olsson S."/>
            <person name="Huttunen S."/>
            <person name="Landis J.B."/>
            <person name="Wickett N.J."/>
            <person name="Johnson M.G."/>
            <person name="Rensing S.A."/>
            <person name="Grimwood J."/>
            <person name="Schmutz J."/>
            <person name="Mcdaniel S.F."/>
        </authorList>
    </citation>
    <scope>NUCLEOTIDE SEQUENCE</scope>
    <source>
        <strain evidence="6">R40</strain>
    </source>
</reference>
<keyword evidence="1" id="KW-0813">Transport</keyword>
<dbReference type="PANTHER" id="PTHR45663">
    <property type="entry name" value="GEO12009P1"/>
    <property type="match status" value="1"/>
</dbReference>
<dbReference type="PRINTS" id="PR00421">
    <property type="entry name" value="THIOREDOXIN"/>
</dbReference>
<dbReference type="Pfam" id="PF00085">
    <property type="entry name" value="Thioredoxin"/>
    <property type="match status" value="1"/>
</dbReference>
<sequence length="180" mass="19662">MMQAVVAQGVGTCGFVKSRDVGDVVPVRSSLMVSSGLRQVSWRRQGHGGGRMVAEVRRERKGLGVRCKVMTVTEESFEAEVLKSELPVLVDFWANWCGPCKLVATSMDVVDRKYEGKLKVVKVETDPNPKLVEAYKVYGLPTLIMFRDGKVISGGRYEGAISLAKLESMLKKALPSLAAA</sequence>
<dbReference type="EMBL" id="CM026423">
    <property type="protein sequence ID" value="KAG0584260.1"/>
    <property type="molecule type" value="Genomic_DNA"/>
</dbReference>
<organism evidence="6 7">
    <name type="scientific">Ceratodon purpureus</name>
    <name type="common">Fire moss</name>
    <name type="synonym">Dicranum purpureum</name>
    <dbReference type="NCBI Taxonomy" id="3225"/>
    <lineage>
        <taxon>Eukaryota</taxon>
        <taxon>Viridiplantae</taxon>
        <taxon>Streptophyta</taxon>
        <taxon>Embryophyta</taxon>
        <taxon>Bryophyta</taxon>
        <taxon>Bryophytina</taxon>
        <taxon>Bryopsida</taxon>
        <taxon>Dicranidae</taxon>
        <taxon>Pseudoditrichales</taxon>
        <taxon>Ditrichaceae</taxon>
        <taxon>Ceratodon</taxon>
    </lineage>
</organism>
<keyword evidence="4" id="KW-0676">Redox-active center</keyword>